<comment type="caution">
    <text evidence="4">The sequence shown here is derived from an EMBL/GenBank/DDBJ whole genome shotgun (WGS) entry which is preliminary data.</text>
</comment>
<evidence type="ECO:0000256" key="2">
    <source>
        <dbReference type="ARBA" id="ARBA00022737"/>
    </source>
</evidence>
<evidence type="ECO:0000313" key="4">
    <source>
        <dbReference type="EMBL" id="KAK6142500.1"/>
    </source>
</evidence>
<comment type="similarity">
    <text evidence="1">Belongs to the PPR family. P subfamily.</text>
</comment>
<dbReference type="PROSITE" id="PS51375">
    <property type="entry name" value="PPR"/>
    <property type="match status" value="2"/>
</dbReference>
<dbReference type="Pfam" id="PF12854">
    <property type="entry name" value="PPR_1"/>
    <property type="match status" value="1"/>
</dbReference>
<reference evidence="4 5" key="1">
    <citation type="journal article" date="2021" name="Comput. Struct. Biotechnol. J.">
        <title>De novo genome assembly of the potent medicinal plant Rehmannia glutinosa using nanopore technology.</title>
        <authorList>
            <person name="Ma L."/>
            <person name="Dong C."/>
            <person name="Song C."/>
            <person name="Wang X."/>
            <person name="Zheng X."/>
            <person name="Niu Y."/>
            <person name="Chen S."/>
            <person name="Feng W."/>
        </authorList>
    </citation>
    <scope>NUCLEOTIDE SEQUENCE [LARGE SCALE GENOMIC DNA]</scope>
    <source>
        <strain evidence="4">DH-2019</strain>
    </source>
</reference>
<accession>A0ABR0W8P3</accession>
<dbReference type="Proteomes" id="UP001318860">
    <property type="component" value="Unassembled WGS sequence"/>
</dbReference>
<dbReference type="Gene3D" id="1.25.40.10">
    <property type="entry name" value="Tetratricopeptide repeat domain"/>
    <property type="match status" value="3"/>
</dbReference>
<dbReference type="EMBL" id="JABTTQ020000013">
    <property type="protein sequence ID" value="KAK6142500.1"/>
    <property type="molecule type" value="Genomic_DNA"/>
</dbReference>
<protein>
    <recommendedName>
        <fullName evidence="6">Pentatricopeptide repeat-containing protein</fullName>
    </recommendedName>
</protein>
<feature type="repeat" description="PPR" evidence="3">
    <location>
        <begin position="38"/>
        <end position="72"/>
    </location>
</feature>
<dbReference type="PANTHER" id="PTHR47941">
    <property type="entry name" value="PENTATRICOPEPTIDE REPEAT-CONTAINING PROTEIN 3, MITOCHONDRIAL"/>
    <property type="match status" value="1"/>
</dbReference>
<feature type="repeat" description="PPR" evidence="3">
    <location>
        <begin position="166"/>
        <end position="200"/>
    </location>
</feature>
<evidence type="ECO:0008006" key="6">
    <source>
        <dbReference type="Google" id="ProtNLM"/>
    </source>
</evidence>
<evidence type="ECO:0000256" key="1">
    <source>
        <dbReference type="ARBA" id="ARBA00007626"/>
    </source>
</evidence>
<name>A0ABR0W8P3_REHGL</name>
<gene>
    <name evidence="4" type="ORF">DH2020_022848</name>
</gene>
<evidence type="ECO:0000313" key="5">
    <source>
        <dbReference type="Proteomes" id="UP001318860"/>
    </source>
</evidence>
<organism evidence="4 5">
    <name type="scientific">Rehmannia glutinosa</name>
    <name type="common">Chinese foxglove</name>
    <dbReference type="NCBI Taxonomy" id="99300"/>
    <lineage>
        <taxon>Eukaryota</taxon>
        <taxon>Viridiplantae</taxon>
        <taxon>Streptophyta</taxon>
        <taxon>Embryophyta</taxon>
        <taxon>Tracheophyta</taxon>
        <taxon>Spermatophyta</taxon>
        <taxon>Magnoliopsida</taxon>
        <taxon>eudicotyledons</taxon>
        <taxon>Gunneridae</taxon>
        <taxon>Pentapetalae</taxon>
        <taxon>asterids</taxon>
        <taxon>lamiids</taxon>
        <taxon>Lamiales</taxon>
        <taxon>Orobanchaceae</taxon>
        <taxon>Rehmannieae</taxon>
        <taxon>Rehmannia</taxon>
    </lineage>
</organism>
<keyword evidence="2" id="KW-0677">Repeat</keyword>
<sequence length="233" mass="26440">MVDVISYSLVIFAKVEMGNLDSAREIYRYMHHSSFQESAFVCNLFVGGYCKEGRIDEAILWLKEMERMDFKPSGETFNHLIKGCSSDGRLDDSLVLRTDAVNEMFGKLCENGKTKEADEMLTILLDKGFAPNENTYSHLISGFGNDDDIKGLTKVFEMEYRSNSPNISGFTSVITSLCECGRLEEAEKYLERMKAQSFISPDIYERLIEDHSEKGSKTRACQLYSEMVEIGSK</sequence>
<dbReference type="NCBIfam" id="TIGR00756">
    <property type="entry name" value="PPR"/>
    <property type="match status" value="2"/>
</dbReference>
<dbReference type="Pfam" id="PF13041">
    <property type="entry name" value="PPR_2"/>
    <property type="match status" value="2"/>
</dbReference>
<dbReference type="InterPro" id="IPR002885">
    <property type="entry name" value="PPR_rpt"/>
</dbReference>
<dbReference type="Pfam" id="PF01535">
    <property type="entry name" value="PPR"/>
    <property type="match status" value="1"/>
</dbReference>
<dbReference type="InterPro" id="IPR011990">
    <property type="entry name" value="TPR-like_helical_dom_sf"/>
</dbReference>
<evidence type="ECO:0000256" key="3">
    <source>
        <dbReference type="PROSITE-ProRule" id="PRU00708"/>
    </source>
</evidence>
<keyword evidence="5" id="KW-1185">Reference proteome</keyword>
<proteinExistence type="inferred from homology"/>